<dbReference type="Proteomes" id="UP001178507">
    <property type="component" value="Unassembled WGS sequence"/>
</dbReference>
<feature type="region of interest" description="Disordered" evidence="6">
    <location>
        <begin position="797"/>
        <end position="819"/>
    </location>
</feature>
<evidence type="ECO:0000259" key="7">
    <source>
        <dbReference type="PROSITE" id="PS51194"/>
    </source>
</evidence>
<feature type="non-terminal residue" evidence="8">
    <location>
        <position position="850"/>
    </location>
</feature>
<dbReference type="InterPro" id="IPR001650">
    <property type="entry name" value="Helicase_C-like"/>
</dbReference>
<keyword evidence="4 5" id="KW-0694">RNA-binding</keyword>
<evidence type="ECO:0000256" key="1">
    <source>
        <dbReference type="ARBA" id="ARBA00022741"/>
    </source>
</evidence>
<comment type="domain">
    <text evidence="5">The Q motif is unique to and characteristic of the DEAD box family of RNA helicases and controls ATP binding and hydrolysis.</text>
</comment>
<dbReference type="Gene3D" id="3.40.50.300">
    <property type="entry name" value="P-loop containing nucleotide triphosphate hydrolases"/>
    <property type="match status" value="3"/>
</dbReference>
<dbReference type="SUPFAM" id="SSF52540">
    <property type="entry name" value="P-loop containing nucleoside triphosphate hydrolases"/>
    <property type="match status" value="2"/>
</dbReference>
<dbReference type="GO" id="GO:0003724">
    <property type="term" value="F:RNA helicase activity"/>
    <property type="evidence" value="ECO:0007669"/>
    <property type="project" value="UniProtKB-EC"/>
</dbReference>
<reference evidence="8" key="1">
    <citation type="submission" date="2023-08" db="EMBL/GenBank/DDBJ databases">
        <authorList>
            <person name="Chen Y."/>
            <person name="Shah S."/>
            <person name="Dougan E. K."/>
            <person name="Thang M."/>
            <person name="Chan C."/>
        </authorList>
    </citation>
    <scope>NUCLEOTIDE SEQUENCE</scope>
</reference>
<dbReference type="CDD" id="cd18787">
    <property type="entry name" value="SF2_C_DEAD"/>
    <property type="match status" value="1"/>
</dbReference>
<comment type="similarity">
    <text evidence="5">Belongs to the DEAD box helicase family.</text>
</comment>
<dbReference type="Pfam" id="PF00270">
    <property type="entry name" value="DEAD"/>
    <property type="match status" value="2"/>
</dbReference>
<keyword evidence="3 5" id="KW-0067">ATP-binding</keyword>
<evidence type="ECO:0000256" key="2">
    <source>
        <dbReference type="ARBA" id="ARBA00022801"/>
    </source>
</evidence>
<feature type="domain" description="Helicase C-terminal" evidence="7">
    <location>
        <begin position="591"/>
        <end position="750"/>
    </location>
</feature>
<evidence type="ECO:0000256" key="4">
    <source>
        <dbReference type="ARBA" id="ARBA00022884"/>
    </source>
</evidence>
<dbReference type="EMBL" id="CAUJNA010003414">
    <property type="protein sequence ID" value="CAJ1401422.1"/>
    <property type="molecule type" value="Genomic_DNA"/>
</dbReference>
<dbReference type="Pfam" id="PF00271">
    <property type="entry name" value="Helicase_C"/>
    <property type="match status" value="1"/>
</dbReference>
<dbReference type="GO" id="GO:0016787">
    <property type="term" value="F:hydrolase activity"/>
    <property type="evidence" value="ECO:0007669"/>
    <property type="project" value="UniProtKB-KW"/>
</dbReference>
<dbReference type="AlphaFoldDB" id="A0AA36NBS9"/>
<dbReference type="SMART" id="SM00490">
    <property type="entry name" value="HELICc"/>
    <property type="match status" value="1"/>
</dbReference>
<sequence length="850" mass="94809">NGTKSVMTGLMILSPPGVNALCSHPHQRAVARITKAERKPTFSTGGLLVAALAARSWRRARLRLVCRALATKAEAELLEELREAEPGAARTFRLKGRDVKELTKAAKELGLATCREGSTRDLVVYKSGTELLYGPVPYGFDELGLHRVLVAALQRWTPPLHQATHVQASAIPKLLEGRDVCIQAETGSGKTLAYLLPAAHVAVERTYGEDAQDEDLDEEVLAAQAEASEHTKAHAWKEELDDEPSTSVCYRVERTVDPRETRLASRPEKYATPTGKRLHRGDEFMSRSVAGSALGLQFIELADGRGWYPWDRADLAQRFGLTAVQYARGQRVEAKEDIAYSSGDVIKCGQKGTIRRLLPYVGVRWDGLEGVKAIPTPRKMLQDERKVLTTKKKWASCAPDTLILTATRELCEQVADVARTLGSLMPEKVQENWKVAVAVGAPPGVGKRLKRSSEEWPFPKGDERPDVVVSTPEFMGYFFHKKHISLWANIRYIVYDEVDNLVSGTVAKLIERVKVMLLRAQRTEGAKVQTALVSCVMPNQGGKSTRMLIGRWMPHALREAERPDLLHRNHPMVPMKWKYVPEGFDEKVKLLLQHLYTEVGVQKAKGHKYVQQKTLIFCNSTQTAAELAELLATTHNFRKIGIFVKQIGNDERRKRLRLFREGEVTLMVSTDLLARGIDIPDLTNVIQFDFARNVVNHLLRSGRVSRAGSRGRVFNMYDDGDQGGKDLAEAIQELGTAPLDGLFSRRRGFRHMLQRTEAFRQMLLTQGLSLPAHLQAAPEPVPQLGLRSEAEAQAALESLEQEDGESAQEPEESTEAYGQFMESDAEKDAEFNEMMEALDESEVDEADSQT</sequence>
<dbReference type="InterPro" id="IPR014001">
    <property type="entry name" value="Helicase_ATP-bd"/>
</dbReference>
<dbReference type="EC" id="3.6.4.13" evidence="5"/>
<organism evidence="8 9">
    <name type="scientific">Effrenium voratum</name>
    <dbReference type="NCBI Taxonomy" id="2562239"/>
    <lineage>
        <taxon>Eukaryota</taxon>
        <taxon>Sar</taxon>
        <taxon>Alveolata</taxon>
        <taxon>Dinophyceae</taxon>
        <taxon>Suessiales</taxon>
        <taxon>Symbiodiniaceae</taxon>
        <taxon>Effrenium</taxon>
    </lineage>
</organism>
<proteinExistence type="inferred from homology"/>
<dbReference type="PANTHER" id="PTHR24031">
    <property type="entry name" value="RNA HELICASE"/>
    <property type="match status" value="1"/>
</dbReference>
<accession>A0AA36NBS9</accession>
<comment type="catalytic activity">
    <reaction evidence="5">
        <text>ATP + H2O = ADP + phosphate + H(+)</text>
        <dbReference type="Rhea" id="RHEA:13065"/>
        <dbReference type="ChEBI" id="CHEBI:15377"/>
        <dbReference type="ChEBI" id="CHEBI:15378"/>
        <dbReference type="ChEBI" id="CHEBI:30616"/>
        <dbReference type="ChEBI" id="CHEBI:43474"/>
        <dbReference type="ChEBI" id="CHEBI:456216"/>
        <dbReference type="EC" id="3.6.4.13"/>
    </reaction>
</comment>
<dbReference type="GO" id="GO:0005524">
    <property type="term" value="F:ATP binding"/>
    <property type="evidence" value="ECO:0007669"/>
    <property type="project" value="UniProtKB-UniRule"/>
</dbReference>
<keyword evidence="1 5" id="KW-0547">Nucleotide-binding</keyword>
<keyword evidence="9" id="KW-1185">Reference proteome</keyword>
<dbReference type="SMART" id="SM00487">
    <property type="entry name" value="DEXDc"/>
    <property type="match status" value="1"/>
</dbReference>
<comment type="function">
    <text evidence="5">RNA helicase.</text>
</comment>
<dbReference type="InterPro" id="IPR027417">
    <property type="entry name" value="P-loop_NTPase"/>
</dbReference>
<keyword evidence="5" id="KW-0347">Helicase</keyword>
<name>A0AA36NBS9_9DINO</name>
<dbReference type="PROSITE" id="PS51194">
    <property type="entry name" value="HELICASE_CTER"/>
    <property type="match status" value="1"/>
</dbReference>
<evidence type="ECO:0000256" key="3">
    <source>
        <dbReference type="ARBA" id="ARBA00022840"/>
    </source>
</evidence>
<evidence type="ECO:0000313" key="9">
    <source>
        <dbReference type="Proteomes" id="UP001178507"/>
    </source>
</evidence>
<dbReference type="GO" id="GO:0003723">
    <property type="term" value="F:RNA binding"/>
    <property type="evidence" value="ECO:0007669"/>
    <property type="project" value="UniProtKB-UniRule"/>
</dbReference>
<keyword evidence="2 5" id="KW-0378">Hydrolase</keyword>
<feature type="compositionally biased region" description="Acidic residues" evidence="6">
    <location>
        <begin position="799"/>
        <end position="814"/>
    </location>
</feature>
<evidence type="ECO:0000256" key="5">
    <source>
        <dbReference type="RuleBase" id="RU365068"/>
    </source>
</evidence>
<evidence type="ECO:0000256" key="6">
    <source>
        <dbReference type="SAM" id="MobiDB-lite"/>
    </source>
</evidence>
<gene>
    <name evidence="8" type="ORF">EVOR1521_LOCUS24571</name>
</gene>
<comment type="caution">
    <text evidence="8">The sequence shown here is derived from an EMBL/GenBank/DDBJ whole genome shotgun (WGS) entry which is preliminary data.</text>
</comment>
<dbReference type="InterPro" id="IPR011545">
    <property type="entry name" value="DEAD/DEAH_box_helicase_dom"/>
</dbReference>
<protein>
    <recommendedName>
        <fullName evidence="5">ATP-dependent RNA helicase</fullName>
        <ecNumber evidence="5">3.6.4.13</ecNumber>
    </recommendedName>
</protein>
<evidence type="ECO:0000313" key="8">
    <source>
        <dbReference type="EMBL" id="CAJ1401422.1"/>
    </source>
</evidence>